<sequence length="55" mass="5780">MGLDDRNDNAGAPGECPGHEWKVHAVYLRGSGGSLAVECKWCGAVQYEPSTSDGT</sequence>
<dbReference type="EMBL" id="MN234178">
    <property type="protein sequence ID" value="QFG09548.1"/>
    <property type="molecule type" value="Genomic_DNA"/>
</dbReference>
<proteinExistence type="predicted"/>
<dbReference type="Proteomes" id="UP000325735">
    <property type="component" value="Segment"/>
</dbReference>
<dbReference type="RefSeq" id="YP_009884407.1">
    <property type="nucleotide sequence ID" value="NC_049470.1"/>
</dbReference>
<accession>A0A5J6TGT0</accession>
<organism evidence="1 2">
    <name type="scientific">Arthrobacter phage TripleJ</name>
    <dbReference type="NCBI Taxonomy" id="2599838"/>
    <lineage>
        <taxon>Viruses</taxon>
        <taxon>Duplodnaviria</taxon>
        <taxon>Heunggongvirae</taxon>
        <taxon>Uroviricota</taxon>
        <taxon>Caudoviricetes</taxon>
        <taxon>Triplejayvirus</taxon>
        <taxon>Triplejayvirus tripleJ</taxon>
    </lineage>
</organism>
<name>A0A5J6TGT0_9CAUD</name>
<evidence type="ECO:0000313" key="1">
    <source>
        <dbReference type="EMBL" id="QFG09548.1"/>
    </source>
</evidence>
<reference evidence="1 2" key="1">
    <citation type="submission" date="2019-07" db="EMBL/GenBank/DDBJ databases">
        <authorList>
            <person name="Stoner T.H."/>
            <person name="Garlena R.A."/>
            <person name="Russell D.A."/>
            <person name="Pope W.H."/>
            <person name="Jacobs-Sera D."/>
            <person name="Hatfull G.F."/>
        </authorList>
    </citation>
    <scope>NUCLEOTIDE SEQUENCE [LARGE SCALE GENOMIC DNA]</scope>
</reference>
<dbReference type="GeneID" id="55813767"/>
<protein>
    <submittedName>
        <fullName evidence="1">Uncharacterized protein</fullName>
    </submittedName>
</protein>
<dbReference type="KEGG" id="vg:55813767"/>
<gene>
    <name evidence="1" type="primary">4</name>
    <name evidence="1" type="ORF">PBI_TRIPLEJ_4</name>
</gene>
<evidence type="ECO:0000313" key="2">
    <source>
        <dbReference type="Proteomes" id="UP000325735"/>
    </source>
</evidence>
<keyword evidence="2" id="KW-1185">Reference proteome</keyword>